<reference evidence="3" key="1">
    <citation type="submission" date="2017-01" db="EMBL/GenBank/DDBJ databases">
        <authorList>
            <person name="Varghese N."/>
            <person name="Submissions S."/>
        </authorList>
    </citation>
    <scope>NUCLEOTIDE SEQUENCE [LARGE SCALE GENOMIC DNA]</scope>
    <source>
        <strain evidence="3">DSM 24913</strain>
    </source>
</reference>
<dbReference type="SUPFAM" id="SSF52540">
    <property type="entry name" value="P-loop containing nucleoside triphosphate hydrolases"/>
    <property type="match status" value="1"/>
</dbReference>
<dbReference type="PIRSF" id="PIRSF009320">
    <property type="entry name" value="Nuc_binding_HP_1000"/>
    <property type="match status" value="1"/>
</dbReference>
<accession>A0A1N7JP49</accession>
<evidence type="ECO:0000313" key="3">
    <source>
        <dbReference type="Proteomes" id="UP000185639"/>
    </source>
</evidence>
<dbReference type="STRING" id="484498.SAMN05421686_102132"/>
<dbReference type="CDD" id="cd02042">
    <property type="entry name" value="ParAB_family"/>
    <property type="match status" value="1"/>
</dbReference>
<keyword evidence="3" id="KW-1185">Reference proteome</keyword>
<dbReference type="EMBL" id="FTOH01000002">
    <property type="protein sequence ID" value="SIS51122.1"/>
    <property type="molecule type" value="Genomic_DNA"/>
</dbReference>
<protein>
    <submittedName>
        <fullName evidence="2">Chromosome partitioning protein</fullName>
    </submittedName>
</protein>
<proteinExistence type="predicted"/>
<evidence type="ECO:0000313" key="2">
    <source>
        <dbReference type="EMBL" id="SIS51122.1"/>
    </source>
</evidence>
<dbReference type="PANTHER" id="PTHR13696">
    <property type="entry name" value="P-LOOP CONTAINING NUCLEOSIDE TRIPHOSPHATE HYDROLASE"/>
    <property type="match status" value="1"/>
</dbReference>
<organism evidence="2 3">
    <name type="scientific">Thalassolituus maritimus</name>
    <dbReference type="NCBI Taxonomy" id="484498"/>
    <lineage>
        <taxon>Bacteria</taxon>
        <taxon>Pseudomonadati</taxon>
        <taxon>Pseudomonadota</taxon>
        <taxon>Gammaproteobacteria</taxon>
        <taxon>Oceanospirillales</taxon>
        <taxon>Oceanospirillaceae</taxon>
        <taxon>Thalassolituus</taxon>
    </lineage>
</organism>
<dbReference type="InterPro" id="IPR050678">
    <property type="entry name" value="DNA_Partitioning_ATPase"/>
</dbReference>
<dbReference type="InterPro" id="IPR002586">
    <property type="entry name" value="CobQ/CobB/MinD/ParA_Nub-bd_dom"/>
</dbReference>
<dbReference type="Proteomes" id="UP000185639">
    <property type="component" value="Unassembled WGS sequence"/>
</dbReference>
<dbReference type="PANTHER" id="PTHR13696:SF96">
    <property type="entry name" value="COBQ_COBB_MIND_PARA NUCLEOTIDE BINDING DOMAIN-CONTAINING PROTEIN"/>
    <property type="match status" value="1"/>
</dbReference>
<evidence type="ECO:0000259" key="1">
    <source>
        <dbReference type="Pfam" id="PF01656"/>
    </source>
</evidence>
<dbReference type="Pfam" id="PF01656">
    <property type="entry name" value="CbiA"/>
    <property type="match status" value="1"/>
</dbReference>
<sequence length="245" mass="27348">MPSMTAGVISQQPRVVTYAKAMRVLVANAKGGCGKTTLATNLACQFAREGKTTTLIDHDPQASATDWLKLRSARLPIINGIEAVRERHRTGSTLSWRMRIPLATERVVIDTPAGLHGNALSDLIAQSDIVIIPVIPSAIDMRAATEFIEELRKTQAYRQKACAIAVVANRVKRNTLSFSSLKSFLDDLHIPFVTALRDTQFYVKAGEHGFGVVDFDRQHPKEQEEWQPLMSWLNKTMMEIQHNRV</sequence>
<dbReference type="Gene3D" id="3.40.50.300">
    <property type="entry name" value="P-loop containing nucleotide triphosphate hydrolases"/>
    <property type="match status" value="1"/>
</dbReference>
<dbReference type="AlphaFoldDB" id="A0A1N7JP49"/>
<name>A0A1N7JP49_9GAMM</name>
<feature type="domain" description="CobQ/CobB/MinD/ParA nucleotide binding" evidence="1">
    <location>
        <begin position="25"/>
        <end position="205"/>
    </location>
</feature>
<gene>
    <name evidence="2" type="ORF">SAMN05421686_102132</name>
</gene>
<dbReference type="InterPro" id="IPR027417">
    <property type="entry name" value="P-loop_NTPase"/>
</dbReference>